<dbReference type="EMBL" id="LNZH02000179">
    <property type="protein sequence ID" value="OCB88440.1"/>
    <property type="molecule type" value="Genomic_DNA"/>
</dbReference>
<keyword evidence="11" id="KW-0496">Mitochondrion</keyword>
<evidence type="ECO:0000256" key="18">
    <source>
        <dbReference type="SAM" id="MobiDB-lite"/>
    </source>
</evidence>
<feature type="compositionally biased region" description="Polar residues" evidence="18">
    <location>
        <begin position="337"/>
        <end position="349"/>
    </location>
</feature>
<comment type="subcellular location">
    <subcellularLocation>
        <location evidence="1">Mitochondrion inner membrane</location>
        <topology evidence="1">Multi-pass membrane protein</topology>
    </subcellularLocation>
</comment>
<feature type="compositionally biased region" description="Polar residues" evidence="18">
    <location>
        <begin position="377"/>
        <end position="399"/>
    </location>
</feature>
<evidence type="ECO:0000256" key="16">
    <source>
        <dbReference type="ARBA" id="ARBA00044981"/>
    </source>
</evidence>
<evidence type="ECO:0000256" key="15">
    <source>
        <dbReference type="ARBA" id="ARBA00044966"/>
    </source>
</evidence>
<evidence type="ECO:0000313" key="22">
    <source>
        <dbReference type="Proteomes" id="UP000757232"/>
    </source>
</evidence>
<feature type="region of interest" description="Disordered" evidence="18">
    <location>
        <begin position="1328"/>
        <end position="1369"/>
    </location>
</feature>
<evidence type="ECO:0000256" key="10">
    <source>
        <dbReference type="ARBA" id="ARBA00023065"/>
    </source>
</evidence>
<evidence type="ECO:0000256" key="14">
    <source>
        <dbReference type="ARBA" id="ARBA00036634"/>
    </source>
</evidence>
<dbReference type="PANTHER" id="PTHR13462:SF10">
    <property type="entry name" value="CALCIUM UNIPORTER PROTEIN, MITOCHONDRIAL"/>
    <property type="match status" value="1"/>
</dbReference>
<comment type="catalytic activity">
    <reaction evidence="14">
        <text>Ca(2+)(in) = Ca(2+)(out)</text>
        <dbReference type="Rhea" id="RHEA:29671"/>
        <dbReference type="ChEBI" id="CHEBI:29108"/>
    </reaction>
</comment>
<feature type="compositionally biased region" description="Basic and acidic residues" evidence="18">
    <location>
        <begin position="466"/>
        <end position="475"/>
    </location>
</feature>
<feature type="domain" description="Calcium uniporter protein C-terminal" evidence="20">
    <location>
        <begin position="1473"/>
        <end position="1598"/>
    </location>
</feature>
<feature type="compositionally biased region" description="Basic and acidic residues" evidence="18">
    <location>
        <begin position="1662"/>
        <end position="1678"/>
    </location>
</feature>
<comment type="caution">
    <text evidence="21">The sequence shown here is derived from an EMBL/GenBank/DDBJ whole genome shotgun (WGS) entry which is preliminary data.</text>
</comment>
<evidence type="ECO:0000256" key="1">
    <source>
        <dbReference type="ARBA" id="ARBA00004448"/>
    </source>
</evidence>
<organism evidence="21 22">
    <name type="scientific">Sanghuangporus baumii</name>
    <name type="common">Phellinus baumii</name>
    <dbReference type="NCBI Taxonomy" id="108892"/>
    <lineage>
        <taxon>Eukaryota</taxon>
        <taxon>Fungi</taxon>
        <taxon>Dikarya</taxon>
        <taxon>Basidiomycota</taxon>
        <taxon>Agaricomycotina</taxon>
        <taxon>Agaricomycetes</taxon>
        <taxon>Hymenochaetales</taxon>
        <taxon>Hymenochaetaceae</taxon>
        <taxon>Sanghuangporus</taxon>
    </lineage>
</organism>
<comment type="function">
    <text evidence="17">Highly selective calcium channel localized to the inner mitochondrial membrane, which mediates calcium uptake into the mitochondrial matrix. Mitochondrial calcium homeostasis plays key roles in cellular physiology and regulates ATP production, cytoplasmic calcium signals and activation of cell death pathways. Sufficient to operate as a pore-forming channel without the need of calcium-sensor or auxiliary subunit.</text>
</comment>
<evidence type="ECO:0000256" key="11">
    <source>
        <dbReference type="ARBA" id="ARBA00023128"/>
    </source>
</evidence>
<feature type="compositionally biased region" description="Polar residues" evidence="18">
    <location>
        <begin position="447"/>
        <end position="465"/>
    </location>
</feature>
<dbReference type="InterPro" id="IPR039055">
    <property type="entry name" value="MCU_fam"/>
</dbReference>
<evidence type="ECO:0000259" key="20">
    <source>
        <dbReference type="Pfam" id="PF04678"/>
    </source>
</evidence>
<keyword evidence="8" id="KW-0106">Calcium</keyword>
<feature type="region of interest" description="Disordered" evidence="18">
    <location>
        <begin position="335"/>
        <end position="425"/>
    </location>
</feature>
<comment type="subunit">
    <text evidence="15">Homotetramer, assembles in a dimer or dimers configuration with two interfaces.</text>
</comment>
<feature type="compositionally biased region" description="Polar residues" evidence="18">
    <location>
        <begin position="1328"/>
        <end position="1337"/>
    </location>
</feature>
<evidence type="ECO:0000256" key="4">
    <source>
        <dbReference type="ARBA" id="ARBA00022568"/>
    </source>
</evidence>
<feature type="region of interest" description="Disordered" evidence="18">
    <location>
        <begin position="292"/>
        <end position="312"/>
    </location>
</feature>
<feature type="compositionally biased region" description="Basic and acidic residues" evidence="18">
    <location>
        <begin position="723"/>
        <end position="738"/>
    </location>
</feature>
<dbReference type="InterPro" id="IPR006769">
    <property type="entry name" value="MCU_C"/>
</dbReference>
<keyword evidence="10" id="KW-0406">Ion transport</keyword>
<keyword evidence="22" id="KW-1185">Reference proteome</keyword>
<evidence type="ECO:0000256" key="12">
    <source>
        <dbReference type="ARBA" id="ARBA00023136"/>
    </source>
</evidence>
<dbReference type="GO" id="GO:0015292">
    <property type="term" value="F:uniporter activity"/>
    <property type="evidence" value="ECO:0007669"/>
    <property type="project" value="TreeGrafter"/>
</dbReference>
<evidence type="ECO:0000313" key="21">
    <source>
        <dbReference type="EMBL" id="OCB88440.1"/>
    </source>
</evidence>
<feature type="compositionally biased region" description="Polar residues" evidence="18">
    <location>
        <begin position="903"/>
        <end position="935"/>
    </location>
</feature>
<dbReference type="OrthoDB" id="278338at2759"/>
<feature type="compositionally biased region" description="Basic and acidic residues" evidence="18">
    <location>
        <begin position="1189"/>
        <end position="1204"/>
    </location>
</feature>
<reference evidence="21" key="1">
    <citation type="submission" date="2016-06" db="EMBL/GenBank/DDBJ databases">
        <title>Draft Genome sequence of the fungus Inonotus baumii.</title>
        <authorList>
            <person name="Zhu H."/>
            <person name="Lin W."/>
        </authorList>
    </citation>
    <scope>NUCLEOTIDE SEQUENCE</scope>
    <source>
        <strain evidence="21">821</strain>
    </source>
</reference>
<evidence type="ECO:0000256" key="6">
    <source>
        <dbReference type="ARBA" id="ARBA00022692"/>
    </source>
</evidence>
<keyword evidence="13" id="KW-0407">Ion channel</keyword>
<feature type="compositionally biased region" description="Low complexity" evidence="18">
    <location>
        <begin position="571"/>
        <end position="588"/>
    </location>
</feature>
<feature type="compositionally biased region" description="Basic and acidic residues" evidence="18">
    <location>
        <begin position="527"/>
        <end position="536"/>
    </location>
</feature>
<feature type="compositionally biased region" description="Pro residues" evidence="18">
    <location>
        <begin position="941"/>
        <end position="954"/>
    </location>
</feature>
<feature type="compositionally biased region" description="Acidic residues" evidence="18">
    <location>
        <begin position="862"/>
        <end position="871"/>
    </location>
</feature>
<keyword evidence="9 19" id="KW-1133">Transmembrane helix</keyword>
<evidence type="ECO:0000256" key="17">
    <source>
        <dbReference type="ARBA" id="ARBA00045938"/>
    </source>
</evidence>
<proteinExistence type="inferred from homology"/>
<evidence type="ECO:0000256" key="8">
    <source>
        <dbReference type="ARBA" id="ARBA00022837"/>
    </source>
</evidence>
<evidence type="ECO:0000256" key="2">
    <source>
        <dbReference type="ARBA" id="ARBA00005653"/>
    </source>
</evidence>
<dbReference type="GO" id="GO:1990246">
    <property type="term" value="C:uniplex complex"/>
    <property type="evidence" value="ECO:0007669"/>
    <property type="project" value="TreeGrafter"/>
</dbReference>
<dbReference type="GO" id="GO:0051560">
    <property type="term" value="P:mitochondrial calcium ion homeostasis"/>
    <property type="evidence" value="ECO:0007669"/>
    <property type="project" value="InterPro"/>
</dbReference>
<feature type="region of interest" description="Disordered" evidence="18">
    <location>
        <begin position="1181"/>
        <end position="1207"/>
    </location>
</feature>
<keyword evidence="5" id="KW-0107">Calcium channel</keyword>
<feature type="compositionally biased region" description="Basic and acidic residues" evidence="18">
    <location>
        <begin position="404"/>
        <end position="414"/>
    </location>
</feature>
<feature type="region of interest" description="Disordered" evidence="18">
    <location>
        <begin position="170"/>
        <end position="198"/>
    </location>
</feature>
<feature type="region of interest" description="Disordered" evidence="18">
    <location>
        <begin position="447"/>
        <end position="800"/>
    </location>
</feature>
<evidence type="ECO:0000256" key="7">
    <source>
        <dbReference type="ARBA" id="ARBA00022792"/>
    </source>
</evidence>
<keyword evidence="4" id="KW-0109">Calcium transport</keyword>
<sequence>MDVRFDIPPRLRLNRHASSFAATIDDSNFHNTFNHERDGSDDGDDDGSTPRLGAAKMSVDTFDEPLRFSQNAQAQSTPAPTREATAAERLRAVLSRANSLTPTVKAQGVPAERTPSNSTALVGSDMESDDFETPRPGGNRVPATPYTQHNISSSVTHSVARESVRSIFAHALRSPGNTPERPRRPRSGSVDSSIVEESPVKWSMLKPGERVKRLSMSDDEKEKIKAADALTEKSFRSSQAATYDQLRHRLKISNVDPGMSKGRSITKSDMTIDMEEATEVEQELLRDCQVPIRSTTPPIPSNVPSNQSVSQFPSQFLGSNLLTENSDIRRMIEDSQGETTDSEVPQSNRNDNKTPIAGSSTGHTKARPSLVRERTLSRNGSTGSPSSLNSRPTSRQSMNDVEDEERKRERERGWNHPLGPYMERHRATSPLYSMTHGGGFSRIRKASLSSISGSESDTSRLSPKNSMKESDEHARSPTGLKYAGISSSRLPSSSANQIRVSTRIRTVSQPTKPGSPGSLASSTNSDKTQKALERPRTVSFTAREATRPSSSLARDRLSSRRSPNGLRILERSSPSASLSARPPSRSSSFHQSDGPGEHEEPHDRERRWNSSHRKWNTTTSPSVVTEKRRSGSTAHLRTPPTEHSSRVPAPHGTSSSPSGIPRLAVNGRSRTTNHAEIDKENGSNDQKSRNTAPLITNSTSTAVNGKSTSSTEDSDARQPATTKGEHKAHIRREHERAFPRAGSPTILPEMNGTDESEEDGTPKIGQQRIPDSPTPNSGSRPSSRIGTASTFSSHAANKGNDHVNVVAPTATFRPKKQRFGLFSRQGPFTLIITPSDFSCFVPSEEDIIASSSAPHLHQGNDSLDENDDSSQAEDSPADINLLRPQQDTRTNGYSEVARGKSSLLPQNFSPRSPQTDQPDPVTSTPQRRMSANTSKAEFKTPSPPKGMPALPDPPSSEDDAGSDVTHPVQVTPAGRSRFTDVKTPRLPGAWNTPFVTPAPSTAARRSTLLRDTRAEDDQILVQNEIYTPPASYSRATSMIMKTPAPPGAWLATPGTVAAKRFQQKVRFDEQENSAAPAPVPRSDDGTLISDISAVDGSVAMKAPGKTKPTSPRTPGRIRVVDAFGNEITPSLSKDKVEIRSVQKAGELHATGRDEKLNASEGRKSRIRVLDALGREIDEDQVLAAMPSSTKDESAKQPRLAERESVTAWPQDLSGKKLERKQALHLLQKTIGELKNDFDTTDDPASTHTTDDIDAQIADLTAQSIRAKEDREQLLRKIRNTYTEASSPSTAAWKVLLNGKNVFTSSNWNAYFKVFAVLSSLYKLTLPLTSSADGSTSPRSKKIPDPEKGYHANGTNNGEGVDSAWEESVEKGEHPFIKQDDSDGKQSEGPRSAIFLLHPGQPLSYIANLIREEAPHAGAEKHDDLPITLRTSTELDQHWSPATGIGDFLREAARLGSFTITIGSRNVRIKVPTFEERTRFLRASLHEKTKRIENLAHVKDECDRIARRATQRYAFTGAGVMSCWWLTVGILTFKTDLGWDVMEPVTYLTGFGIVIGSYLWFLWHNREVSYRTVLTETTSRRQQKLYAERGFDVDAYQELIAEVKGLRRTVKRVAWDYGLEWDQGDTEVGHSVQRALEIVRREEEVDRRRKHREDEDEKEDDEAFAKIDDDGDGQPDRKS</sequence>
<feature type="compositionally biased region" description="Basic and acidic residues" evidence="18">
    <location>
        <begin position="595"/>
        <end position="608"/>
    </location>
</feature>
<evidence type="ECO:0000256" key="3">
    <source>
        <dbReference type="ARBA" id="ARBA00022448"/>
    </source>
</evidence>
<gene>
    <name evidence="21" type="ORF">A7U60_g4482</name>
</gene>
<evidence type="ECO:0000256" key="13">
    <source>
        <dbReference type="ARBA" id="ARBA00023303"/>
    </source>
</evidence>
<keyword evidence="12 19" id="KW-0472">Membrane</keyword>
<dbReference type="Pfam" id="PF04678">
    <property type="entry name" value="MCU"/>
    <property type="match status" value="1"/>
</dbReference>
<accession>A0A9Q5N5A1</accession>
<feature type="region of interest" description="Disordered" evidence="18">
    <location>
        <begin position="1641"/>
        <end position="1678"/>
    </location>
</feature>
<dbReference type="Proteomes" id="UP000757232">
    <property type="component" value="Unassembled WGS sequence"/>
</dbReference>
<keyword evidence="7" id="KW-0999">Mitochondrion inner membrane</keyword>
<protein>
    <recommendedName>
        <fullName evidence="16">Calcium uniporter protein, mitochondrial</fullName>
    </recommendedName>
</protein>
<evidence type="ECO:0000256" key="19">
    <source>
        <dbReference type="SAM" id="Phobius"/>
    </source>
</evidence>
<evidence type="ECO:0000256" key="5">
    <source>
        <dbReference type="ARBA" id="ARBA00022673"/>
    </source>
</evidence>
<feature type="compositionally biased region" description="Polar residues" evidence="18">
    <location>
        <begin position="689"/>
        <end position="711"/>
    </location>
</feature>
<dbReference type="GO" id="GO:0005262">
    <property type="term" value="F:calcium channel activity"/>
    <property type="evidence" value="ECO:0007669"/>
    <property type="project" value="UniProtKB-KW"/>
</dbReference>
<keyword evidence="3" id="KW-0813">Transport</keyword>
<feature type="compositionally biased region" description="Basic and acidic residues" evidence="18">
    <location>
        <begin position="673"/>
        <end position="688"/>
    </location>
</feature>
<feature type="compositionally biased region" description="Polar residues" evidence="18">
    <location>
        <begin position="774"/>
        <end position="795"/>
    </location>
</feature>
<dbReference type="PANTHER" id="PTHR13462">
    <property type="entry name" value="CALCIUM UNIPORTER PROTEIN, MITOCHONDRIAL"/>
    <property type="match status" value="1"/>
</dbReference>
<dbReference type="GO" id="GO:0036444">
    <property type="term" value="P:calcium import into the mitochondrion"/>
    <property type="evidence" value="ECO:0007669"/>
    <property type="project" value="UniProtKB-ARBA"/>
</dbReference>
<feature type="region of interest" description="Disordered" evidence="18">
    <location>
        <begin position="29"/>
        <end position="55"/>
    </location>
</feature>
<name>A0A9Q5N5A1_SANBA</name>
<feature type="compositionally biased region" description="Polar residues" evidence="18">
    <location>
        <begin position="883"/>
        <end position="893"/>
    </location>
</feature>
<feature type="transmembrane region" description="Helical" evidence="19">
    <location>
        <begin position="1544"/>
        <end position="1562"/>
    </location>
</feature>
<keyword evidence="6 19" id="KW-0812">Transmembrane</keyword>
<feature type="region of interest" description="Disordered" evidence="18">
    <location>
        <begin position="853"/>
        <end position="1003"/>
    </location>
</feature>
<feature type="compositionally biased region" description="Polar residues" evidence="18">
    <location>
        <begin position="485"/>
        <end position="526"/>
    </location>
</feature>
<comment type="similarity">
    <text evidence="2">Belongs to the MCU (TC 1.A.77) family.</text>
</comment>
<evidence type="ECO:0000256" key="9">
    <source>
        <dbReference type="ARBA" id="ARBA00022989"/>
    </source>
</evidence>
<feature type="region of interest" description="Disordered" evidence="18">
    <location>
        <begin position="103"/>
        <end position="152"/>
    </location>
</feature>